<dbReference type="Pfam" id="PF12652">
    <property type="entry name" value="CotJB"/>
    <property type="match status" value="1"/>
</dbReference>
<dbReference type="RefSeq" id="WP_066666286.1">
    <property type="nucleotide sequence ID" value="NZ_LYVF01000013.1"/>
</dbReference>
<dbReference type="InterPro" id="IPR016571">
    <property type="entry name" value="Spore_coat_assembly_CotJB"/>
</dbReference>
<sequence>MDPKQAQLLREIQQLEFVAVELTLFLDTHPGEQEPLNDYNLVTNHLNQLKAHYEKMYGPLAVYGFSPMEYPWRWTDGPWPWETTHY</sequence>
<feature type="domain" description="Protein CotJB" evidence="1">
    <location>
        <begin position="7"/>
        <end position="82"/>
    </location>
</feature>
<keyword evidence="2" id="KW-0167">Capsid protein</keyword>
<proteinExistence type="predicted"/>
<dbReference type="Proteomes" id="UP000078532">
    <property type="component" value="Unassembled WGS sequence"/>
</dbReference>
<dbReference type="AlphaFoldDB" id="A0A1B7LJ07"/>
<protein>
    <submittedName>
        <fullName evidence="2">Spore coat protein CotJB</fullName>
    </submittedName>
</protein>
<dbReference type="STRING" id="1838280.A6M21_03330"/>
<comment type="caution">
    <text evidence="2">The sequence shown here is derived from an EMBL/GenBank/DDBJ whole genome shotgun (WGS) entry which is preliminary data.</text>
</comment>
<organism evidence="2 3">
    <name type="scientific">Desulfotomaculum copahuensis</name>
    <dbReference type="NCBI Taxonomy" id="1838280"/>
    <lineage>
        <taxon>Bacteria</taxon>
        <taxon>Bacillati</taxon>
        <taxon>Bacillota</taxon>
        <taxon>Clostridia</taxon>
        <taxon>Eubacteriales</taxon>
        <taxon>Desulfotomaculaceae</taxon>
        <taxon>Desulfotomaculum</taxon>
    </lineage>
</organism>
<evidence type="ECO:0000313" key="3">
    <source>
        <dbReference type="Proteomes" id="UP000078532"/>
    </source>
</evidence>
<evidence type="ECO:0000259" key="1">
    <source>
        <dbReference type="Pfam" id="PF12652"/>
    </source>
</evidence>
<dbReference type="EMBL" id="LYVF01000013">
    <property type="protein sequence ID" value="OAT86559.1"/>
    <property type="molecule type" value="Genomic_DNA"/>
</dbReference>
<keyword evidence="2" id="KW-0946">Virion</keyword>
<dbReference type="InterPro" id="IPR024207">
    <property type="entry name" value="CotJB_dom"/>
</dbReference>
<keyword evidence="3" id="KW-1185">Reference proteome</keyword>
<dbReference type="OrthoDB" id="9804099at2"/>
<reference evidence="2 3" key="1">
    <citation type="submission" date="2016-04" db="EMBL/GenBank/DDBJ databases">
        <authorList>
            <person name="Evans L.H."/>
            <person name="Alamgir A."/>
            <person name="Owens N."/>
            <person name="Weber N.D."/>
            <person name="Virtaneva K."/>
            <person name="Barbian K."/>
            <person name="Babar A."/>
            <person name="Rosenke K."/>
        </authorList>
    </citation>
    <scope>NUCLEOTIDE SEQUENCE [LARGE SCALE GENOMIC DNA]</scope>
    <source>
        <strain evidence="2 3">LMa1</strain>
    </source>
</reference>
<gene>
    <name evidence="2" type="ORF">A6M21_03330</name>
</gene>
<name>A0A1B7LJ07_9FIRM</name>
<dbReference type="PIRSF" id="PIRSF010606">
    <property type="entry name" value="Spore_coat_CotJB"/>
    <property type="match status" value="1"/>
</dbReference>
<evidence type="ECO:0000313" key="2">
    <source>
        <dbReference type="EMBL" id="OAT86559.1"/>
    </source>
</evidence>
<accession>A0A1B7LJ07</accession>